<accession>A0ACA9JUG7</accession>
<evidence type="ECO:0000313" key="2">
    <source>
        <dbReference type="Proteomes" id="UP000789860"/>
    </source>
</evidence>
<dbReference type="EMBL" id="CAJVPM010000119">
    <property type="protein sequence ID" value="CAG8436277.1"/>
    <property type="molecule type" value="Genomic_DNA"/>
</dbReference>
<evidence type="ECO:0000313" key="1">
    <source>
        <dbReference type="EMBL" id="CAG8436277.1"/>
    </source>
</evidence>
<protein>
    <submittedName>
        <fullName evidence="1">7636_t:CDS:1</fullName>
    </submittedName>
</protein>
<comment type="caution">
    <text evidence="1">The sequence shown here is derived from an EMBL/GenBank/DDBJ whole genome shotgun (WGS) entry which is preliminary data.</text>
</comment>
<dbReference type="Proteomes" id="UP000789860">
    <property type="component" value="Unassembled WGS sequence"/>
</dbReference>
<keyword evidence="2" id="KW-1185">Reference proteome</keyword>
<proteinExistence type="predicted"/>
<name>A0ACA9JUG7_9GLOM</name>
<gene>
    <name evidence="1" type="ORF">SCALOS_LOCUS266</name>
</gene>
<sequence>MSTATKKPQSKNYSGERQKHYLTEYIITTNEYVNLLKLNNKYCYCEPCFKASNSEKVKLVNRKKLVKNYLKVCINFIYKVSREEQAKNILNNEEQLAKKLHLDFQESSDEDIIKTIAQNTIVTEKNKTKIDYFLARILTVLEQSAINISRHRKKYEDIMQIIEEMFEEINSLNIKVIGLVTDNNAAYAVSW</sequence>
<organism evidence="1 2">
    <name type="scientific">Scutellospora calospora</name>
    <dbReference type="NCBI Taxonomy" id="85575"/>
    <lineage>
        <taxon>Eukaryota</taxon>
        <taxon>Fungi</taxon>
        <taxon>Fungi incertae sedis</taxon>
        <taxon>Mucoromycota</taxon>
        <taxon>Glomeromycotina</taxon>
        <taxon>Glomeromycetes</taxon>
        <taxon>Diversisporales</taxon>
        <taxon>Gigasporaceae</taxon>
        <taxon>Scutellospora</taxon>
    </lineage>
</organism>
<reference evidence="1" key="1">
    <citation type="submission" date="2021-06" db="EMBL/GenBank/DDBJ databases">
        <authorList>
            <person name="Kallberg Y."/>
            <person name="Tangrot J."/>
            <person name="Rosling A."/>
        </authorList>
    </citation>
    <scope>NUCLEOTIDE SEQUENCE</scope>
    <source>
        <strain evidence="1">AU212A</strain>
    </source>
</reference>